<dbReference type="EMBL" id="CP002163">
    <property type="protein sequence ID" value="ADM89899.1"/>
    <property type="molecule type" value="Genomic_DNA"/>
</dbReference>
<evidence type="ECO:0000256" key="1">
    <source>
        <dbReference type="ARBA" id="ARBA00022980"/>
    </source>
</evidence>
<evidence type="ECO:0000256" key="3">
    <source>
        <dbReference type="HAMAP-Rule" id="MF_00368"/>
    </source>
</evidence>
<name>E0TJC2_KARMC</name>
<sequence>MTDLKKLANKLVNLTVKEVNELSNLLKKDYGLVSNKISSEEQITNNKNLETKVEKTTFNVILKSSGPSKLAVVKLIKEITGKGLKESKELVDSVPKTIKESLNKEEAELLKKKFEYIGAEIELN</sequence>
<feature type="domain" description="Large ribosomal subunit protein bL12 C-terminal" evidence="4">
    <location>
        <begin position="58"/>
        <end position="123"/>
    </location>
</feature>
<dbReference type="HOGENOM" id="CLU_086499_3_1_10"/>
<dbReference type="Proteomes" id="UP000002231">
    <property type="component" value="Chromosome"/>
</dbReference>
<dbReference type="FunFam" id="3.30.1390.10:FF:000001">
    <property type="entry name" value="50S ribosomal protein L7/L12"/>
    <property type="match status" value="1"/>
</dbReference>
<proteinExistence type="inferred from homology"/>
<dbReference type="GO" id="GO:0006412">
    <property type="term" value="P:translation"/>
    <property type="evidence" value="ECO:0007669"/>
    <property type="project" value="UniProtKB-UniRule"/>
</dbReference>
<dbReference type="AlphaFoldDB" id="E0TJC2"/>
<dbReference type="HAMAP" id="MF_00368">
    <property type="entry name" value="Ribosomal_bL12"/>
    <property type="match status" value="1"/>
</dbReference>
<dbReference type="PANTHER" id="PTHR45987">
    <property type="entry name" value="39S RIBOSOMAL PROTEIN L12"/>
    <property type="match status" value="1"/>
</dbReference>
<dbReference type="SUPFAM" id="SSF54736">
    <property type="entry name" value="ClpS-like"/>
    <property type="match status" value="1"/>
</dbReference>
<dbReference type="STRING" id="706194.SMCARI_070"/>
<accession>E0TJC2</accession>
<dbReference type="InterPro" id="IPR000206">
    <property type="entry name" value="Ribosomal_bL12"/>
</dbReference>
<dbReference type="KEGG" id="sum:SMCARI_070"/>
<dbReference type="PANTHER" id="PTHR45987:SF4">
    <property type="entry name" value="LARGE RIBOSOMAL SUBUNIT PROTEIN BL12M"/>
    <property type="match status" value="1"/>
</dbReference>
<evidence type="ECO:0000313" key="6">
    <source>
        <dbReference type="Proteomes" id="UP000002231"/>
    </source>
</evidence>
<comment type="function">
    <text evidence="3">Forms part of the ribosomal stalk which helps the ribosome interact with GTP-bound translation factors. Is thus essential for accurate translation.</text>
</comment>
<dbReference type="NCBIfam" id="TIGR00855">
    <property type="entry name" value="L12"/>
    <property type="match status" value="1"/>
</dbReference>
<dbReference type="InterPro" id="IPR036235">
    <property type="entry name" value="Ribosomal_bL12_oligo_N_sf"/>
</dbReference>
<dbReference type="InterPro" id="IPR013823">
    <property type="entry name" value="Ribosomal_bL12_C"/>
</dbReference>
<dbReference type="Gene3D" id="3.30.1390.10">
    <property type="match status" value="1"/>
</dbReference>
<evidence type="ECO:0000259" key="4">
    <source>
        <dbReference type="Pfam" id="PF00542"/>
    </source>
</evidence>
<evidence type="ECO:0000313" key="5">
    <source>
        <dbReference type="EMBL" id="ADM89899.1"/>
    </source>
</evidence>
<organism evidence="5 6">
    <name type="scientific">Karelsulcia muelleri (strain CARI)</name>
    <name type="common">Sulcia muelleri</name>
    <dbReference type="NCBI Taxonomy" id="706194"/>
    <lineage>
        <taxon>Bacteria</taxon>
        <taxon>Pseudomonadati</taxon>
        <taxon>Bacteroidota</taxon>
        <taxon>Flavobacteriia</taxon>
        <taxon>Flavobacteriales</taxon>
        <taxon>Candidatus Karelsulcia</taxon>
    </lineage>
</organism>
<keyword evidence="1 3" id="KW-0689">Ribosomal protein</keyword>
<keyword evidence="2 3" id="KW-0687">Ribonucleoprotein</keyword>
<comment type="subunit">
    <text evidence="3">Homodimer. Part of the ribosomal stalk of the 50S ribosomal subunit. Forms a multimeric L10(L12)X complex, where L10 forms an elongated spine to which 2 to 4 L12 dimers bind in a sequential fashion. Binds GTP-bound translation factors.</text>
</comment>
<keyword evidence="6" id="KW-1185">Reference proteome</keyword>
<gene>
    <name evidence="3 5" type="primary">rplL</name>
    <name evidence="5" type="ordered locus">SMCARI_070</name>
</gene>
<dbReference type="GO" id="GO:0022625">
    <property type="term" value="C:cytosolic large ribosomal subunit"/>
    <property type="evidence" value="ECO:0007669"/>
    <property type="project" value="TreeGrafter"/>
</dbReference>
<evidence type="ECO:0000256" key="2">
    <source>
        <dbReference type="ARBA" id="ARBA00023274"/>
    </source>
</evidence>
<dbReference type="GO" id="GO:0003735">
    <property type="term" value="F:structural constituent of ribosome"/>
    <property type="evidence" value="ECO:0007669"/>
    <property type="project" value="InterPro"/>
</dbReference>
<dbReference type="InterPro" id="IPR014719">
    <property type="entry name" value="Ribosomal_bL12_C/ClpS-like"/>
</dbReference>
<dbReference type="GO" id="GO:0003729">
    <property type="term" value="F:mRNA binding"/>
    <property type="evidence" value="ECO:0007669"/>
    <property type="project" value="TreeGrafter"/>
</dbReference>
<dbReference type="Pfam" id="PF00542">
    <property type="entry name" value="Ribosomal_L12"/>
    <property type="match status" value="1"/>
</dbReference>
<dbReference type="CDD" id="cd00387">
    <property type="entry name" value="Ribosomal_L7_L12"/>
    <property type="match status" value="1"/>
</dbReference>
<comment type="similarity">
    <text evidence="3">Belongs to the bacterial ribosomal protein bL12 family.</text>
</comment>
<reference evidence="6" key="1">
    <citation type="journal article" date="2010" name="Genome Biol. Evol.">
        <title>Functional convergence in reduced genomes of bacterial symbionts spanning 200 My of evolution.</title>
        <authorList>
            <person name="McCutcheon J.P."/>
            <person name="Moran N.A."/>
        </authorList>
    </citation>
    <scope>NUCLEOTIDE SEQUENCE [LARGE SCALE GENOMIC DNA]</scope>
    <source>
        <strain evidence="6">CARI</strain>
    </source>
</reference>
<protein>
    <recommendedName>
        <fullName evidence="3">Large ribosomal subunit protein bL12</fullName>
    </recommendedName>
</protein>
<dbReference type="SUPFAM" id="SSF48300">
    <property type="entry name" value="Ribosomal protein L7/12, oligomerisation (N-terminal) domain"/>
    <property type="match status" value="1"/>
</dbReference>